<dbReference type="Proteomes" id="UP000054408">
    <property type="component" value="Unassembled WGS sequence"/>
</dbReference>
<evidence type="ECO:0000256" key="12">
    <source>
        <dbReference type="SAM" id="MobiDB-lite"/>
    </source>
</evidence>
<dbReference type="GO" id="GO:0033749">
    <property type="term" value="F:histone H4R3 demethylase activity"/>
    <property type="evidence" value="ECO:0007669"/>
    <property type="project" value="TreeGrafter"/>
</dbReference>
<keyword evidence="6" id="KW-0560">Oxidoreductase</keyword>
<dbReference type="SUPFAM" id="SSF51197">
    <property type="entry name" value="Clavaminate synthase-like"/>
    <property type="match status" value="1"/>
</dbReference>
<evidence type="ECO:0000256" key="11">
    <source>
        <dbReference type="ARBA" id="ARBA00038068"/>
    </source>
</evidence>
<keyword evidence="14" id="KW-0489">Methyltransferase</keyword>
<feature type="domain" description="JmjC" evidence="13">
    <location>
        <begin position="60"/>
        <end position="230"/>
    </location>
</feature>
<dbReference type="AlphaFoldDB" id="A0A0L0DJP6"/>
<evidence type="ECO:0000256" key="5">
    <source>
        <dbReference type="ARBA" id="ARBA00022964"/>
    </source>
</evidence>
<feature type="region of interest" description="Disordered" evidence="12">
    <location>
        <begin position="247"/>
        <end position="292"/>
    </location>
</feature>
<dbReference type="GO" id="GO:0106140">
    <property type="term" value="F:P-TEFb complex binding"/>
    <property type="evidence" value="ECO:0007669"/>
    <property type="project" value="TreeGrafter"/>
</dbReference>
<organism evidence="14 15">
    <name type="scientific">Thecamonas trahens ATCC 50062</name>
    <dbReference type="NCBI Taxonomy" id="461836"/>
    <lineage>
        <taxon>Eukaryota</taxon>
        <taxon>Apusozoa</taxon>
        <taxon>Apusomonadida</taxon>
        <taxon>Apusomonadidae</taxon>
        <taxon>Thecamonas</taxon>
    </lineage>
</organism>
<dbReference type="InterPro" id="IPR003347">
    <property type="entry name" value="JmjC_dom"/>
</dbReference>
<evidence type="ECO:0000313" key="15">
    <source>
        <dbReference type="Proteomes" id="UP000054408"/>
    </source>
</evidence>
<comment type="subcellular location">
    <subcellularLocation>
        <location evidence="2">Nucleus</location>
    </subcellularLocation>
</comment>
<evidence type="ECO:0000256" key="7">
    <source>
        <dbReference type="ARBA" id="ARBA00023004"/>
    </source>
</evidence>
<keyword evidence="8" id="KW-0805">Transcription regulation</keyword>
<name>A0A0L0DJP6_THETB</name>
<dbReference type="PROSITE" id="PS51184">
    <property type="entry name" value="JMJC"/>
    <property type="match status" value="1"/>
</dbReference>
<dbReference type="RefSeq" id="XP_013755187.1">
    <property type="nucleotide sequence ID" value="XM_013899733.1"/>
</dbReference>
<dbReference type="Gene3D" id="2.60.120.650">
    <property type="entry name" value="Cupin"/>
    <property type="match status" value="1"/>
</dbReference>
<evidence type="ECO:0000313" key="14">
    <source>
        <dbReference type="EMBL" id="KNC52634.1"/>
    </source>
</evidence>
<evidence type="ECO:0000256" key="10">
    <source>
        <dbReference type="ARBA" id="ARBA00023242"/>
    </source>
</evidence>
<keyword evidence="10" id="KW-0539">Nucleus</keyword>
<keyword evidence="4" id="KW-0156">Chromatin regulator</keyword>
<dbReference type="SMART" id="SM00558">
    <property type="entry name" value="JmjC"/>
    <property type="match status" value="1"/>
</dbReference>
<evidence type="ECO:0000256" key="1">
    <source>
        <dbReference type="ARBA" id="ARBA00001954"/>
    </source>
</evidence>
<keyword evidence="5" id="KW-0223">Dioxygenase</keyword>
<evidence type="ECO:0000256" key="6">
    <source>
        <dbReference type="ARBA" id="ARBA00023002"/>
    </source>
</evidence>
<dbReference type="PANTHER" id="PTHR12480:SF32">
    <property type="entry name" value="BIFUNCTIONAL ARGININE DEMETHYLASE AND LYSYL-HYDROXYLASE JMJD6"/>
    <property type="match status" value="1"/>
</dbReference>
<proteinExistence type="inferred from homology"/>
<dbReference type="GeneID" id="25567182"/>
<keyword evidence="3" id="KW-0479">Metal-binding</keyword>
<sequence length="292" mass="33318">MPCLLIGATDDWKAMRKWNRAKFSKRFGSSRFDVGSYNHTYMTYEQYLRYCDTNTDDSPLYIFEPQYATKFPKLLKEFSIPKYFTPEDMDLQSCMDDDPRPYYRWVLMGPVRSGTGIHQDPHMTSAWNALIQGHKRWCMFPPHIKGSIVKPKKGEPDSGIYWFHSVYPRLVDRADELGMIECVQGPGEIIFVPAGWWHVVLNLDFTISVTQNHVTDFNFERAFNSYKRSKPKKALIWHNSLPDAYKSRVEAPNPDDISSSSSSSYTYVSSSSSDDENSASDSGSGASASDSG</sequence>
<evidence type="ECO:0000259" key="13">
    <source>
        <dbReference type="PROSITE" id="PS51184"/>
    </source>
</evidence>
<evidence type="ECO:0000256" key="8">
    <source>
        <dbReference type="ARBA" id="ARBA00023015"/>
    </source>
</evidence>
<dbReference type="eggNOG" id="KOG2130">
    <property type="taxonomic scope" value="Eukaryota"/>
</dbReference>
<gene>
    <name evidence="14" type="ORF">AMSG_08501</name>
</gene>
<keyword evidence="7" id="KW-0408">Iron</keyword>
<keyword evidence="15" id="KW-1185">Reference proteome</keyword>
<evidence type="ECO:0000256" key="2">
    <source>
        <dbReference type="ARBA" id="ARBA00004123"/>
    </source>
</evidence>
<feature type="compositionally biased region" description="Low complexity" evidence="12">
    <location>
        <begin position="255"/>
        <end position="272"/>
    </location>
</feature>
<protein>
    <submittedName>
        <fullName evidence="14">Bifunctional arginine demethylase and lysyl-hydroxylase psr-1</fullName>
    </submittedName>
</protein>
<comment type="cofactor">
    <cofactor evidence="1">
        <name>Fe(2+)</name>
        <dbReference type="ChEBI" id="CHEBI:29033"/>
    </cofactor>
</comment>
<dbReference type="STRING" id="461836.A0A0L0DJP6"/>
<keyword evidence="14" id="KW-0808">Transferase</keyword>
<dbReference type="Pfam" id="PF02373">
    <property type="entry name" value="JmjC"/>
    <property type="match status" value="1"/>
</dbReference>
<reference evidence="14 15" key="1">
    <citation type="submission" date="2010-05" db="EMBL/GenBank/DDBJ databases">
        <title>The Genome Sequence of Thecamonas trahens ATCC 50062.</title>
        <authorList>
            <consortium name="The Broad Institute Genome Sequencing Platform"/>
            <person name="Russ C."/>
            <person name="Cuomo C."/>
            <person name="Shea T."/>
            <person name="Young S.K."/>
            <person name="Zeng Q."/>
            <person name="Koehrsen M."/>
            <person name="Haas B."/>
            <person name="Borodovsky M."/>
            <person name="Guigo R."/>
            <person name="Alvarado L."/>
            <person name="Berlin A."/>
            <person name="Bochicchio J."/>
            <person name="Borenstein D."/>
            <person name="Chapman S."/>
            <person name="Chen Z."/>
            <person name="Freedman E."/>
            <person name="Gellesch M."/>
            <person name="Goldberg J."/>
            <person name="Griggs A."/>
            <person name="Gujja S."/>
            <person name="Heilman E."/>
            <person name="Heiman D."/>
            <person name="Hepburn T."/>
            <person name="Howarth C."/>
            <person name="Jen D."/>
            <person name="Larson L."/>
            <person name="Mehta T."/>
            <person name="Park D."/>
            <person name="Pearson M."/>
            <person name="Roberts A."/>
            <person name="Saif S."/>
            <person name="Shenoy N."/>
            <person name="Sisk P."/>
            <person name="Stolte C."/>
            <person name="Sykes S."/>
            <person name="Thomson T."/>
            <person name="Walk T."/>
            <person name="White J."/>
            <person name="Yandava C."/>
            <person name="Burger G."/>
            <person name="Gray M.W."/>
            <person name="Holland P.W.H."/>
            <person name="King N."/>
            <person name="Lang F.B.F."/>
            <person name="Roger A.J."/>
            <person name="Ruiz-Trillo I."/>
            <person name="Lander E."/>
            <person name="Nusbaum C."/>
        </authorList>
    </citation>
    <scope>NUCLEOTIDE SEQUENCE [LARGE SCALE GENOMIC DNA]</scope>
    <source>
        <strain evidence="14 15">ATCC 50062</strain>
    </source>
</reference>
<dbReference type="OrthoDB" id="424465at2759"/>
<comment type="similarity">
    <text evidence="11">Belongs to the JMJD6 family.</text>
</comment>
<dbReference type="GO" id="GO:0005737">
    <property type="term" value="C:cytoplasm"/>
    <property type="evidence" value="ECO:0007669"/>
    <property type="project" value="TreeGrafter"/>
</dbReference>
<dbReference type="PANTHER" id="PTHR12480">
    <property type="entry name" value="ARGININE DEMETHYLASE AND LYSYL-HYDROXYLASE JMJD"/>
    <property type="match status" value="1"/>
</dbReference>
<dbReference type="GO" id="GO:0032259">
    <property type="term" value="P:methylation"/>
    <property type="evidence" value="ECO:0007669"/>
    <property type="project" value="UniProtKB-KW"/>
</dbReference>
<accession>A0A0L0DJP6</accession>
<evidence type="ECO:0000256" key="9">
    <source>
        <dbReference type="ARBA" id="ARBA00023163"/>
    </source>
</evidence>
<evidence type="ECO:0000256" key="3">
    <source>
        <dbReference type="ARBA" id="ARBA00022723"/>
    </source>
</evidence>
<keyword evidence="9" id="KW-0804">Transcription</keyword>
<dbReference type="GO" id="GO:0046872">
    <property type="term" value="F:metal ion binding"/>
    <property type="evidence" value="ECO:0007669"/>
    <property type="project" value="UniProtKB-KW"/>
</dbReference>
<dbReference type="GO" id="GO:0008168">
    <property type="term" value="F:methyltransferase activity"/>
    <property type="evidence" value="ECO:0007669"/>
    <property type="project" value="UniProtKB-KW"/>
</dbReference>
<evidence type="ECO:0000256" key="4">
    <source>
        <dbReference type="ARBA" id="ARBA00022853"/>
    </source>
</evidence>
<dbReference type="InterPro" id="IPR050910">
    <property type="entry name" value="JMJD6_ArgDemeth/LysHydrox"/>
</dbReference>
<dbReference type="GO" id="GO:0005634">
    <property type="term" value="C:nucleus"/>
    <property type="evidence" value="ECO:0007669"/>
    <property type="project" value="UniProtKB-SubCell"/>
</dbReference>
<feature type="compositionally biased region" description="Low complexity" evidence="12">
    <location>
        <begin position="279"/>
        <end position="292"/>
    </location>
</feature>
<dbReference type="EMBL" id="GL349474">
    <property type="protein sequence ID" value="KNC52634.1"/>
    <property type="molecule type" value="Genomic_DNA"/>
</dbReference>